<dbReference type="InterPro" id="IPR013132">
    <property type="entry name" value="PseI/NeuA/B-like_N"/>
</dbReference>
<dbReference type="InterPro" id="IPR013785">
    <property type="entry name" value="Aldolase_TIM"/>
</dbReference>
<dbReference type="GO" id="GO:0047444">
    <property type="term" value="F:N-acylneuraminate-9-phosphate synthase activity"/>
    <property type="evidence" value="ECO:0007669"/>
    <property type="project" value="TreeGrafter"/>
</dbReference>
<dbReference type="InterPro" id="IPR057736">
    <property type="entry name" value="SAF_PseI/NeuA/NeuB"/>
</dbReference>
<dbReference type="Proteomes" id="UP000014975">
    <property type="component" value="Unassembled WGS sequence"/>
</dbReference>
<dbReference type="GO" id="GO:0016051">
    <property type="term" value="P:carbohydrate biosynthetic process"/>
    <property type="evidence" value="ECO:0007669"/>
    <property type="project" value="InterPro"/>
</dbReference>
<gene>
    <name evidence="2" type="ORF">dsat_1889</name>
</gene>
<dbReference type="SUPFAM" id="SSF51569">
    <property type="entry name" value="Aldolase"/>
    <property type="match status" value="1"/>
</dbReference>
<proteinExistence type="predicted"/>
<dbReference type="eggNOG" id="COG2089">
    <property type="taxonomic scope" value="Bacteria"/>
</dbReference>
<dbReference type="InterPro" id="IPR013974">
    <property type="entry name" value="SAF"/>
</dbReference>
<reference evidence="2 3" key="1">
    <citation type="journal article" date="2013" name="Genome Announc.">
        <title>Draft genome sequences for three mercury-methylating, sulfate-reducing bacteria.</title>
        <authorList>
            <person name="Brown S.D."/>
            <person name="Hurt R.A.Jr."/>
            <person name="Gilmour C.C."/>
            <person name="Elias D.A."/>
        </authorList>
    </citation>
    <scope>NUCLEOTIDE SEQUENCE [LARGE SCALE GENOMIC DNA]</scope>
    <source>
        <strain evidence="2 3">DSM 16529</strain>
    </source>
</reference>
<dbReference type="SUPFAM" id="SSF51269">
    <property type="entry name" value="AFP III-like domain"/>
    <property type="match status" value="1"/>
</dbReference>
<dbReference type="InterPro" id="IPR051690">
    <property type="entry name" value="PseI-like"/>
</dbReference>
<name>S7UT93_9BACT</name>
<dbReference type="Pfam" id="PF08666">
    <property type="entry name" value="SAF"/>
    <property type="match status" value="1"/>
</dbReference>
<dbReference type="Pfam" id="PF03102">
    <property type="entry name" value="NeuB"/>
    <property type="match status" value="1"/>
</dbReference>
<keyword evidence="3" id="KW-1185">Reference proteome</keyword>
<dbReference type="Gene3D" id="3.20.20.70">
    <property type="entry name" value="Aldolase class I"/>
    <property type="match status" value="1"/>
</dbReference>
<dbReference type="Gene3D" id="3.90.1210.10">
    <property type="entry name" value="Antifreeze-like/N-acetylneuraminic acid synthase C-terminal domain"/>
    <property type="match status" value="1"/>
</dbReference>
<accession>S7UT93</accession>
<dbReference type="STRING" id="1121439.dsat_1889"/>
<dbReference type="InterPro" id="IPR036732">
    <property type="entry name" value="AFP_Neu5c_C_sf"/>
</dbReference>
<dbReference type="EMBL" id="ATHI01000003">
    <property type="protein sequence ID" value="EPR35548.1"/>
    <property type="molecule type" value="Genomic_DNA"/>
</dbReference>
<evidence type="ECO:0000259" key="1">
    <source>
        <dbReference type="PROSITE" id="PS50844"/>
    </source>
</evidence>
<dbReference type="PANTHER" id="PTHR42966:SF1">
    <property type="entry name" value="SIALIC ACID SYNTHASE"/>
    <property type="match status" value="1"/>
</dbReference>
<comment type="caution">
    <text evidence="2">The sequence shown here is derived from an EMBL/GenBank/DDBJ whole genome shotgun (WGS) entry which is preliminary data.</text>
</comment>
<evidence type="ECO:0000313" key="3">
    <source>
        <dbReference type="Proteomes" id="UP000014975"/>
    </source>
</evidence>
<dbReference type="PROSITE" id="PS50844">
    <property type="entry name" value="AFP_LIKE"/>
    <property type="match status" value="1"/>
</dbReference>
<dbReference type="CDD" id="cd11615">
    <property type="entry name" value="SAF_NeuB_like"/>
    <property type="match status" value="1"/>
</dbReference>
<dbReference type="PANTHER" id="PTHR42966">
    <property type="entry name" value="N-ACETYLNEURAMINATE SYNTHASE"/>
    <property type="match status" value="1"/>
</dbReference>
<dbReference type="SMART" id="SM00858">
    <property type="entry name" value="SAF"/>
    <property type="match status" value="1"/>
</dbReference>
<dbReference type="AlphaFoldDB" id="S7UT93"/>
<dbReference type="InterPro" id="IPR006190">
    <property type="entry name" value="SAF_AFP_Neu5Ac"/>
</dbReference>
<evidence type="ECO:0000313" key="2">
    <source>
        <dbReference type="EMBL" id="EPR35548.1"/>
    </source>
</evidence>
<dbReference type="PATRIC" id="fig|1121439.3.peg.276"/>
<organism evidence="2 3">
    <name type="scientific">Alkalidesulfovibrio alkalitolerans DSM 16529</name>
    <dbReference type="NCBI Taxonomy" id="1121439"/>
    <lineage>
        <taxon>Bacteria</taxon>
        <taxon>Pseudomonadati</taxon>
        <taxon>Thermodesulfobacteriota</taxon>
        <taxon>Desulfovibrionia</taxon>
        <taxon>Desulfovibrionales</taxon>
        <taxon>Desulfovibrionaceae</taxon>
        <taxon>Alkalidesulfovibrio</taxon>
    </lineage>
</organism>
<protein>
    <submittedName>
        <fullName evidence="2">N-acetylneuraminic acid synthase domain-containing protein</fullName>
    </submittedName>
</protein>
<sequence length="348" mass="37842">MKACAMHKFSFAQRFSIAGRAVGQDEPTYIIAEAGVAHFGSLEKAKRLVDLAVDAKADAVKFQIFKTEELVSGASEEWRNRLSKRELPYEAFAEIKAYCDARGITFFATAHDRPSLGYLAKLDVPAYKIGSGEVGNWGFLAEVASKGKPVILSTGMYSMDQVGEALRAMAATGNREIAVLHCVTRYPVAPGEVNLRAIQSIRDNFDVVSGYSDHTRGFHFPLAAAALGARVIEKHITLDYDVPDAQDWKVSCGVDDLHLMVAQIREIEAGLGSGEKTMTASEREGAVWARKSLVAARDICIGEVIDETMLAAKRPGTGIEPCKIGEVLGRSAREDIPKDSIICMEKLS</sequence>
<feature type="domain" description="AFP-like" evidence="1">
    <location>
        <begin position="292"/>
        <end position="348"/>
    </location>
</feature>